<protein>
    <recommendedName>
        <fullName evidence="3">Rab3 GTPase-activating protein catalytic subunit</fullName>
    </recommendedName>
</protein>
<keyword evidence="8" id="KW-1185">Reference proteome</keyword>
<dbReference type="InterPro" id="IPR045700">
    <property type="entry name" value="Rab3GAP1"/>
</dbReference>
<comment type="similarity">
    <text evidence="2">Belongs to the Rab3-GAP catalytic subunit family.</text>
</comment>
<organism evidence="7 8">
    <name type="scientific">Clitoria ternatea</name>
    <name type="common">Butterfly pea</name>
    <dbReference type="NCBI Taxonomy" id="43366"/>
    <lineage>
        <taxon>Eukaryota</taxon>
        <taxon>Viridiplantae</taxon>
        <taxon>Streptophyta</taxon>
        <taxon>Embryophyta</taxon>
        <taxon>Tracheophyta</taxon>
        <taxon>Spermatophyta</taxon>
        <taxon>Magnoliopsida</taxon>
        <taxon>eudicotyledons</taxon>
        <taxon>Gunneridae</taxon>
        <taxon>Pentapetalae</taxon>
        <taxon>rosids</taxon>
        <taxon>fabids</taxon>
        <taxon>Fabales</taxon>
        <taxon>Fabaceae</taxon>
        <taxon>Papilionoideae</taxon>
        <taxon>50 kb inversion clade</taxon>
        <taxon>NPAAA clade</taxon>
        <taxon>indigoferoid/millettioid clade</taxon>
        <taxon>Phaseoleae</taxon>
        <taxon>Clitoria</taxon>
    </lineage>
</organism>
<evidence type="ECO:0000313" key="7">
    <source>
        <dbReference type="EMBL" id="KAK7300894.1"/>
    </source>
</evidence>
<evidence type="ECO:0000256" key="2">
    <source>
        <dbReference type="ARBA" id="ARBA00008856"/>
    </source>
</evidence>
<dbReference type="InterPro" id="IPR026147">
    <property type="entry name" value="Rab3GAP1_conserved"/>
</dbReference>
<evidence type="ECO:0000256" key="3">
    <source>
        <dbReference type="ARBA" id="ARBA00015817"/>
    </source>
</evidence>
<dbReference type="GO" id="GO:0005096">
    <property type="term" value="F:GTPase activator activity"/>
    <property type="evidence" value="ECO:0007669"/>
    <property type="project" value="UniProtKB-KW"/>
</dbReference>
<evidence type="ECO:0000256" key="4">
    <source>
        <dbReference type="ARBA" id="ARBA00022468"/>
    </source>
</evidence>
<dbReference type="EMBL" id="JAYKXN010000003">
    <property type="protein sequence ID" value="KAK7300894.1"/>
    <property type="molecule type" value="Genomic_DNA"/>
</dbReference>
<keyword evidence="4" id="KW-0343">GTPase activation</keyword>
<proteinExistence type="inferred from homology"/>
<evidence type="ECO:0000259" key="6">
    <source>
        <dbReference type="Pfam" id="PF13890"/>
    </source>
</evidence>
<feature type="domain" description="Rab3GAP catalytic subunit conserved" evidence="6">
    <location>
        <begin position="569"/>
        <end position="721"/>
    </location>
</feature>
<evidence type="ECO:0000256" key="1">
    <source>
        <dbReference type="ARBA" id="ARBA00004496"/>
    </source>
</evidence>
<accession>A0AAN9JP56</accession>
<dbReference type="Proteomes" id="UP001359559">
    <property type="component" value="Unassembled WGS sequence"/>
</dbReference>
<dbReference type="PANTHER" id="PTHR21422">
    <property type="entry name" value="RAB3 GTPASE-ACTIVATING PROTEIN CATALYTIC SUBUNIT"/>
    <property type="match status" value="1"/>
</dbReference>
<dbReference type="AlphaFoldDB" id="A0AAN9JP56"/>
<keyword evidence="5" id="KW-0963">Cytoplasm</keyword>
<name>A0AAN9JP56_CLITE</name>
<evidence type="ECO:0000256" key="5">
    <source>
        <dbReference type="ARBA" id="ARBA00022490"/>
    </source>
</evidence>
<dbReference type="Pfam" id="PF13890">
    <property type="entry name" value="Rab3-GTPase_cat"/>
    <property type="match status" value="1"/>
</dbReference>
<gene>
    <name evidence="7" type="ORF">RJT34_11745</name>
</gene>
<dbReference type="GO" id="GO:0005737">
    <property type="term" value="C:cytoplasm"/>
    <property type="evidence" value="ECO:0007669"/>
    <property type="project" value="UniProtKB-SubCell"/>
</dbReference>
<dbReference type="PANTHER" id="PTHR21422:SF9">
    <property type="entry name" value="RAB3 GTPASE-ACTIVATING PROTEIN CATALYTIC SUBUNIT"/>
    <property type="match status" value="1"/>
</dbReference>
<evidence type="ECO:0000313" key="8">
    <source>
        <dbReference type="Proteomes" id="UP001359559"/>
    </source>
</evidence>
<comment type="subcellular location">
    <subcellularLocation>
        <location evidence="1">Cytoplasm</location>
    </subcellularLocation>
</comment>
<reference evidence="7 8" key="1">
    <citation type="submission" date="2024-01" db="EMBL/GenBank/DDBJ databases">
        <title>The genomes of 5 underutilized Papilionoideae crops provide insights into root nodulation and disease resistance.</title>
        <authorList>
            <person name="Yuan L."/>
        </authorList>
    </citation>
    <scope>NUCLEOTIDE SEQUENCE [LARGE SCALE GENOMIC DNA]</scope>
    <source>
        <strain evidence="7">LY-2023</strain>
        <tissue evidence="7">Leaf</tissue>
    </source>
</reference>
<comment type="caution">
    <text evidence="7">The sequence shown here is derived from an EMBL/GenBank/DDBJ whole genome shotgun (WGS) entry which is preliminary data.</text>
</comment>
<sequence length="943" mass="106650">MASSTSSKFESDTDDDVAEEQLEHFDDFTIASSWERFISEIEAVCRIWMADDPKNLLKKGAVLLGCSKNLYKVKSEMTYAMKSYCLEYYFETKNNGKLANWNSAFHDLQLCFGVKEFLVIAPHSVNSVVLDAPEASKLLSAVAIALSNCSSLWTAFVPVHDPSRKAYIGIQNMGTVFTRRFEADRIESRVPIKLMHLEGLYELFASKFASSTLDLSTHLFKVQFSMKLTYRTLPDGDNNIKGIDAQNKKSGENLAGETSNETLWDVDCPWSEWYCAEDPVKGFELAALWSEKLVESSLEMAEWENSSPYEADKWLISASCSPNLLEVSKGIQFGFASQLRLLVDALRLPFEAQFMEDFVPGDENSGSENLKSSIVMPPAAVRDQVLKELFQEGVRLTAYGGQKTSQAIKGAPLEYLFTQFCLHSLWFGNCNIHAIAVLWIEFVREIRWCWEESQLIPRMPANGSIDLSTCLINQKLHMLAICIEKKCEMDEVYQDCFESEDQIDSMTEEESVVGDDSINMQICNGDFFGKADSFQTAGDTHHSVRTVSSVSEKPEGVHLFNDEKPSDCTSRGSAGIVDSVMLLKSYQSMHAPYTQEAPPMTEDMLVECCQAVEAFGNSFNFSAKLERVLASDMSAFKAANPDAVFEDFIRWHSPGDWVEDDLEIEKSKKSWPPRGRLSKRMTEDGNTWRNIWNSAPALPGSKQKPLFDPNREGEKVLHYLETLQPHQLLEQMVCTAFRAAADTLIQTNYGELKQMETMIQRLYLTMAPALRPLQVNRVSADSETMEDLRRLCVVFEHVEKLLTLAASLHRKFLRTPRLAREIFTDFYNLYIPRMGIGLIEDAVKKFDKKQEVWNQEREMVSSMFVQPTANHSRRKVLSMGNLLNGHEPILREIIFSLHDGVNGNGHATYNTASVSQQNLETYRMYICGTSNDLRVALSVVSCD</sequence>